<dbReference type="GO" id="GO:0032791">
    <property type="term" value="F:lead ion binding"/>
    <property type="evidence" value="ECO:0007669"/>
    <property type="project" value="TreeGrafter"/>
</dbReference>
<dbReference type="GO" id="GO:0003677">
    <property type="term" value="F:DNA binding"/>
    <property type="evidence" value="ECO:0007669"/>
    <property type="project" value="TreeGrafter"/>
</dbReference>
<dbReference type="PROSITE" id="PS50987">
    <property type="entry name" value="HTH_ARSR_2"/>
    <property type="match status" value="1"/>
</dbReference>
<dbReference type="GO" id="GO:0010288">
    <property type="term" value="P:response to lead ion"/>
    <property type="evidence" value="ECO:0007669"/>
    <property type="project" value="TreeGrafter"/>
</dbReference>
<dbReference type="InterPro" id="IPR011991">
    <property type="entry name" value="ArsR-like_HTH"/>
</dbReference>
<dbReference type="GO" id="GO:0003700">
    <property type="term" value="F:DNA-binding transcription factor activity"/>
    <property type="evidence" value="ECO:0007669"/>
    <property type="project" value="InterPro"/>
</dbReference>
<dbReference type="InterPro" id="IPR052543">
    <property type="entry name" value="HTH_Metal-responsive_Reg"/>
</dbReference>
<gene>
    <name evidence="2" type="ORF">VP06_27515</name>
</gene>
<dbReference type="InterPro" id="IPR036390">
    <property type="entry name" value="WH_DNA-bd_sf"/>
</dbReference>
<dbReference type="SUPFAM" id="SSF46785">
    <property type="entry name" value="Winged helix' DNA-binding domain"/>
    <property type="match status" value="1"/>
</dbReference>
<dbReference type="Pfam" id="PF12840">
    <property type="entry name" value="HTH_20"/>
    <property type="match status" value="1"/>
</dbReference>
<dbReference type="EMBL" id="LABX01000247">
    <property type="protein sequence ID" value="KMO28439.1"/>
    <property type="molecule type" value="Genomic_DNA"/>
</dbReference>
<dbReference type="InterPro" id="IPR036388">
    <property type="entry name" value="WH-like_DNA-bd_sf"/>
</dbReference>
<dbReference type="InterPro" id="IPR001845">
    <property type="entry name" value="HTH_ArsR_DNA-bd_dom"/>
</dbReference>
<proteinExistence type="predicted"/>
<dbReference type="PRINTS" id="PR00778">
    <property type="entry name" value="HTHARSR"/>
</dbReference>
<dbReference type="AlphaFoldDB" id="A0A0J6S446"/>
<dbReference type="SMART" id="SM00418">
    <property type="entry name" value="HTH_ARSR"/>
    <property type="match status" value="1"/>
</dbReference>
<protein>
    <submittedName>
        <fullName evidence="2">ArsR family transcriptional regulator</fullName>
    </submittedName>
</protein>
<name>A0A0J6S446_9HYPH</name>
<comment type="caution">
    <text evidence="2">The sequence shown here is derived from an EMBL/GenBank/DDBJ whole genome shotgun (WGS) entry which is preliminary data.</text>
</comment>
<organism evidence="2 3">
    <name type="scientific">Methylobacterium aquaticum</name>
    <dbReference type="NCBI Taxonomy" id="270351"/>
    <lineage>
        <taxon>Bacteria</taxon>
        <taxon>Pseudomonadati</taxon>
        <taxon>Pseudomonadota</taxon>
        <taxon>Alphaproteobacteria</taxon>
        <taxon>Hyphomicrobiales</taxon>
        <taxon>Methylobacteriaceae</taxon>
        <taxon>Methylobacterium</taxon>
    </lineage>
</organism>
<evidence type="ECO:0000313" key="3">
    <source>
        <dbReference type="Proteomes" id="UP000035929"/>
    </source>
</evidence>
<dbReference type="PANTHER" id="PTHR39168">
    <property type="entry name" value="TRANSCRIPTIONAL REGULATOR-RELATED"/>
    <property type="match status" value="1"/>
</dbReference>
<dbReference type="CDD" id="cd00090">
    <property type="entry name" value="HTH_ARSR"/>
    <property type="match status" value="1"/>
</dbReference>
<dbReference type="GO" id="GO:0097063">
    <property type="term" value="F:cadmium ion sensor activity"/>
    <property type="evidence" value="ECO:0007669"/>
    <property type="project" value="TreeGrafter"/>
</dbReference>
<dbReference type="GO" id="GO:0046686">
    <property type="term" value="P:response to cadmium ion"/>
    <property type="evidence" value="ECO:0007669"/>
    <property type="project" value="TreeGrafter"/>
</dbReference>
<dbReference type="Proteomes" id="UP000035929">
    <property type="component" value="Unassembled WGS sequence"/>
</dbReference>
<evidence type="ECO:0000259" key="1">
    <source>
        <dbReference type="PROSITE" id="PS50987"/>
    </source>
</evidence>
<feature type="domain" description="HTH arsR-type" evidence="1">
    <location>
        <begin position="1"/>
        <end position="94"/>
    </location>
</feature>
<evidence type="ECO:0000313" key="2">
    <source>
        <dbReference type="EMBL" id="KMO28439.1"/>
    </source>
</evidence>
<dbReference type="OrthoDB" id="9797716at2"/>
<dbReference type="PANTHER" id="PTHR39168:SF1">
    <property type="entry name" value="TRANSCRIPTIONAL REGULATORY PROTEIN"/>
    <property type="match status" value="1"/>
</dbReference>
<sequence length="246" mass="25446">MVTVAAFARTAALVGDPARAAMLAVLMDGRALTAAELARAAGVTAQTASGHLAKLAEAGLLTVARQGRHRYHRLASSGVARMLEGVMAVAATAVPDPARPPSLRPPGPRDAALREARTCYDHLAGRLAVVMAESLVARGAVELGEDGGVLTPAGEVFLRGLGVDLDASARTARSRGRVFCRPCLDWSERRPHIAGALGAALLATGLDRGWLRRCEGSRAVAVTPAGQLALRQAFGYGPRCACDDAA</sequence>
<dbReference type="Gene3D" id="1.10.10.10">
    <property type="entry name" value="Winged helix-like DNA-binding domain superfamily/Winged helix DNA-binding domain"/>
    <property type="match status" value="1"/>
</dbReference>
<reference evidence="2 3" key="1">
    <citation type="submission" date="2015-03" db="EMBL/GenBank/DDBJ databases">
        <title>Genome sequencing of Methylobacterium aquaticum DSM16371 type strain.</title>
        <authorList>
            <person name="Chaudhry V."/>
            <person name="Patil P.B."/>
        </authorList>
    </citation>
    <scope>NUCLEOTIDE SEQUENCE [LARGE SCALE GENOMIC DNA]</scope>
    <source>
        <strain evidence="2 3">DSM 16371</strain>
    </source>
</reference>
<dbReference type="PATRIC" id="fig|270351.6.peg.3696"/>
<accession>A0A0J6S446</accession>